<sequence length="328" mass="33615">MLGPVQRSLGRRASSASASRTSRLAGGRRRCGGRRCAKLQAASTDQQTSSFFLPNGNGSGMGGPQAEFNLDSIAPSSTADPHQTPEVVWGPGKSPEQIAMKLMSLTERQRVAIAARIDPATYSAVRMHAPGVEYNARAMTLKLKSASADQLPKLRRLPGSVAVVSADTADQAIAEEVKVLTDYMGGYTFAIRDVGSAHLHALLSNVESLRAADVVVVVAGTDCALPSLVAGLTQAPVIAVPTSAGFGAALGGMAPLLAALSANTPGITLCNIDNGYGAAAMAVRILKMASRLHAVRSAAEAAQRAVEEATAAAAAMVESAAKGSPSQN</sequence>
<dbReference type="SUPFAM" id="SSF52255">
    <property type="entry name" value="N5-CAIR mutase (phosphoribosylaminoimidazole carboxylase, PurE)"/>
    <property type="match status" value="1"/>
</dbReference>
<dbReference type="Pfam" id="PF00731">
    <property type="entry name" value="AIRC"/>
    <property type="match status" value="1"/>
</dbReference>
<feature type="compositionally biased region" description="Polar residues" evidence="3">
    <location>
        <begin position="41"/>
        <end position="52"/>
    </location>
</feature>
<comment type="caution">
    <text evidence="5">The sequence shown here is derived from an EMBL/GenBank/DDBJ whole genome shotgun (WGS) entry which is preliminary data.</text>
</comment>
<feature type="domain" description="PurE" evidence="4">
    <location>
        <begin position="159"/>
        <end position="303"/>
    </location>
</feature>
<dbReference type="PANTHER" id="PTHR43064">
    <property type="entry name" value="PHOSPHORIBOSYLAMINOIMIDAZOLE CARBOXYLASE-RELATED"/>
    <property type="match status" value="1"/>
</dbReference>
<evidence type="ECO:0000313" key="5">
    <source>
        <dbReference type="EMBL" id="KAG2448616.1"/>
    </source>
</evidence>
<comment type="pathway">
    <text evidence="1">Purine metabolism; IMP biosynthesis via de novo pathway; 5-amino-1-(5-phospho-D-ribosyl)imidazole-4-carboxylate from 5-amino-1-(5-phospho-D-ribosyl)imidazole (carboxylase route): step 1/1.</text>
</comment>
<keyword evidence="6" id="KW-1185">Reference proteome</keyword>
<evidence type="ECO:0000313" key="6">
    <source>
        <dbReference type="Proteomes" id="UP000613740"/>
    </source>
</evidence>
<organism evidence="5 6">
    <name type="scientific">Chlamydomonas schloesseri</name>
    <dbReference type="NCBI Taxonomy" id="2026947"/>
    <lineage>
        <taxon>Eukaryota</taxon>
        <taxon>Viridiplantae</taxon>
        <taxon>Chlorophyta</taxon>
        <taxon>core chlorophytes</taxon>
        <taxon>Chlorophyceae</taxon>
        <taxon>CS clade</taxon>
        <taxon>Chlamydomonadales</taxon>
        <taxon>Chlamydomonadaceae</taxon>
        <taxon>Chlamydomonas</taxon>
    </lineage>
</organism>
<feature type="compositionally biased region" description="Low complexity" evidence="3">
    <location>
        <begin position="7"/>
        <end position="25"/>
    </location>
</feature>
<feature type="region of interest" description="Disordered" evidence="3">
    <location>
        <begin position="1"/>
        <end position="66"/>
    </location>
</feature>
<dbReference type="GO" id="GO:0016787">
    <property type="term" value="F:hydrolase activity"/>
    <property type="evidence" value="ECO:0007669"/>
    <property type="project" value="InterPro"/>
</dbReference>
<dbReference type="OrthoDB" id="10062183at2759"/>
<dbReference type="GO" id="GO:0006189">
    <property type="term" value="P:'de novo' IMP biosynthetic process"/>
    <property type="evidence" value="ECO:0007669"/>
    <property type="project" value="UniProtKB-UniPathway"/>
</dbReference>
<evidence type="ECO:0000259" key="4">
    <source>
        <dbReference type="SMART" id="SM01001"/>
    </source>
</evidence>
<evidence type="ECO:0000256" key="3">
    <source>
        <dbReference type="SAM" id="MobiDB-lite"/>
    </source>
</evidence>
<dbReference type="GO" id="GO:0004638">
    <property type="term" value="F:phosphoribosylaminoimidazole carboxylase activity"/>
    <property type="evidence" value="ECO:0007669"/>
    <property type="project" value="UniProtKB-EC"/>
</dbReference>
<dbReference type="AlphaFoldDB" id="A0A835WJK7"/>
<evidence type="ECO:0000256" key="2">
    <source>
        <dbReference type="ARBA" id="ARBA00012329"/>
    </source>
</evidence>
<gene>
    <name evidence="5" type="ORF">HYH02_006505</name>
</gene>
<dbReference type="Proteomes" id="UP000613740">
    <property type="component" value="Unassembled WGS sequence"/>
</dbReference>
<proteinExistence type="predicted"/>
<feature type="compositionally biased region" description="Basic residues" evidence="3">
    <location>
        <begin position="26"/>
        <end position="37"/>
    </location>
</feature>
<dbReference type="InterPro" id="IPR000031">
    <property type="entry name" value="PurE_dom"/>
</dbReference>
<dbReference type="NCBIfam" id="NF033503">
    <property type="entry name" value="LarB"/>
    <property type="match status" value="1"/>
</dbReference>
<dbReference type="InterPro" id="IPR039476">
    <property type="entry name" value="P2CMN_synthase_LarB"/>
</dbReference>
<dbReference type="PANTHER" id="PTHR43064:SF1">
    <property type="entry name" value="SLL1489 PROTEIN"/>
    <property type="match status" value="1"/>
</dbReference>
<dbReference type="EC" id="4.1.1.21" evidence="2"/>
<dbReference type="SMART" id="SM01001">
    <property type="entry name" value="AIRC"/>
    <property type="match status" value="1"/>
</dbReference>
<dbReference type="UniPathway" id="UPA00074">
    <property type="reaction ID" value="UER00130"/>
</dbReference>
<reference evidence="5" key="1">
    <citation type="journal article" date="2020" name="bioRxiv">
        <title>Comparative genomics of Chlamydomonas.</title>
        <authorList>
            <person name="Craig R.J."/>
            <person name="Hasan A.R."/>
            <person name="Ness R.W."/>
            <person name="Keightley P.D."/>
        </authorList>
    </citation>
    <scope>NUCLEOTIDE SEQUENCE</scope>
    <source>
        <strain evidence="5">CCAP 11/173</strain>
    </source>
</reference>
<dbReference type="EMBL" id="JAEHOD010000017">
    <property type="protein sequence ID" value="KAG2448616.1"/>
    <property type="molecule type" value="Genomic_DNA"/>
</dbReference>
<name>A0A835WJK7_9CHLO</name>
<dbReference type="Gene3D" id="3.40.50.1970">
    <property type="match status" value="1"/>
</dbReference>
<protein>
    <recommendedName>
        <fullName evidence="2">phosphoribosylaminoimidazole carboxylase</fullName>
        <ecNumber evidence="2">4.1.1.21</ecNumber>
    </recommendedName>
</protein>
<evidence type="ECO:0000256" key="1">
    <source>
        <dbReference type="ARBA" id="ARBA00004747"/>
    </source>
</evidence>
<accession>A0A835WJK7</accession>